<gene>
    <name evidence="2" type="ORF">KQ657_002219</name>
</gene>
<dbReference type="SUPFAM" id="SSF56601">
    <property type="entry name" value="beta-lactamase/transpeptidase-like"/>
    <property type="match status" value="1"/>
</dbReference>
<dbReference type="Gene3D" id="3.40.710.10">
    <property type="entry name" value="DD-peptidase/beta-lactamase superfamily"/>
    <property type="match status" value="1"/>
</dbReference>
<name>A0A9P7VDH9_9ASCO</name>
<protein>
    <recommendedName>
        <fullName evidence="1">Beta-lactamase-related domain-containing protein</fullName>
    </recommendedName>
</protein>
<organism evidence="2 3">
    <name type="scientific">Scheffersomyces spartinae</name>
    <dbReference type="NCBI Taxonomy" id="45513"/>
    <lineage>
        <taxon>Eukaryota</taxon>
        <taxon>Fungi</taxon>
        <taxon>Dikarya</taxon>
        <taxon>Ascomycota</taxon>
        <taxon>Saccharomycotina</taxon>
        <taxon>Pichiomycetes</taxon>
        <taxon>Debaryomycetaceae</taxon>
        <taxon>Scheffersomyces</taxon>
    </lineage>
</organism>
<accession>A0A9P7VDH9</accession>
<keyword evidence="3" id="KW-1185">Reference proteome</keyword>
<feature type="domain" description="Beta-lactamase-related" evidence="1">
    <location>
        <begin position="27"/>
        <end position="378"/>
    </location>
</feature>
<dbReference type="RefSeq" id="XP_043051379.1">
    <property type="nucleotide sequence ID" value="XM_043192991.1"/>
</dbReference>
<dbReference type="GeneID" id="66115593"/>
<comment type="caution">
    <text evidence="2">The sequence shown here is derived from an EMBL/GenBank/DDBJ whole genome shotgun (WGS) entry which is preliminary data.</text>
</comment>
<dbReference type="InterPro" id="IPR001466">
    <property type="entry name" value="Beta-lactam-related"/>
</dbReference>
<dbReference type="PANTHER" id="PTHR43283:SF3">
    <property type="entry name" value="BETA-LACTAMASE FAMILY PROTEIN (AFU_ORTHOLOGUE AFUA_5G07500)"/>
    <property type="match status" value="1"/>
</dbReference>
<dbReference type="InterPro" id="IPR012338">
    <property type="entry name" value="Beta-lactam/transpept-like"/>
</dbReference>
<dbReference type="OrthoDB" id="428260at2759"/>
<reference evidence="2" key="1">
    <citation type="submission" date="2021-03" db="EMBL/GenBank/DDBJ databases">
        <authorList>
            <person name="Palmer J.M."/>
        </authorList>
    </citation>
    <scope>NUCLEOTIDE SEQUENCE</scope>
    <source>
        <strain evidence="2">ARV_011</strain>
    </source>
</reference>
<evidence type="ECO:0000259" key="1">
    <source>
        <dbReference type="Pfam" id="PF00144"/>
    </source>
</evidence>
<sequence>MSFENKVTPVLQKWTKDDQIPMIVGGVVSQKGIEYLHAEGVNDTANRDNKTTTETIFDLYSLSKAITTTAMVQLLDSGVVGIDDLVETYVSEMKDFQMIKDFDDDGKPILTKPINKPTIRNLLTHTAGLAYAFFDTKELQMFRYIRKNKIKRPLGGEIPTAYVHEPGTQFLYGSSTDVAGKVIERVSNQTLEEYFQDHIFKPLGMNHTSFIRTPEKLQNKAKVHRRVDGGFKKGPEFKNPDSNLYQGGSGLRGTIGDFLKFLQVFLNDGCSADGKQIISKEALHKYSFANLVPPDISLDSDLGLLQPHEALLMTFLNELPKGKQGWTASFYKLDVPLPTGRKEGSFMWSGLANLFYWIDPKSGIAGVFATQVLPFFDVTAINAYIEFETAVYDSITSSQSKL</sequence>
<evidence type="ECO:0000313" key="3">
    <source>
        <dbReference type="Proteomes" id="UP000790833"/>
    </source>
</evidence>
<dbReference type="EMBL" id="JAHMUF010000002">
    <property type="protein sequence ID" value="KAG7195834.1"/>
    <property type="molecule type" value="Genomic_DNA"/>
</dbReference>
<dbReference type="Proteomes" id="UP000790833">
    <property type="component" value="Unassembled WGS sequence"/>
</dbReference>
<dbReference type="Pfam" id="PF00144">
    <property type="entry name" value="Beta-lactamase"/>
    <property type="match status" value="1"/>
</dbReference>
<proteinExistence type="predicted"/>
<dbReference type="InterPro" id="IPR050789">
    <property type="entry name" value="Diverse_Enzym_Activities"/>
</dbReference>
<evidence type="ECO:0000313" key="2">
    <source>
        <dbReference type="EMBL" id="KAG7195834.1"/>
    </source>
</evidence>
<dbReference type="AlphaFoldDB" id="A0A9P7VDH9"/>
<dbReference type="PANTHER" id="PTHR43283">
    <property type="entry name" value="BETA-LACTAMASE-RELATED"/>
    <property type="match status" value="1"/>
</dbReference>